<feature type="region of interest" description="Disordered" evidence="10">
    <location>
        <begin position="702"/>
        <end position="734"/>
    </location>
</feature>
<evidence type="ECO:0000256" key="9">
    <source>
        <dbReference type="RuleBase" id="RU000454"/>
    </source>
</evidence>
<reference evidence="13 14" key="1">
    <citation type="submission" date="2019-01" db="EMBL/GenBank/DDBJ databases">
        <authorList>
            <person name="Ferrante I. M."/>
        </authorList>
    </citation>
    <scope>NUCLEOTIDE SEQUENCE [LARGE SCALE GENOMIC DNA]</scope>
    <source>
        <strain evidence="13 14">B856</strain>
    </source>
</reference>
<evidence type="ECO:0000256" key="6">
    <source>
        <dbReference type="ARBA" id="ARBA00022989"/>
    </source>
</evidence>
<keyword evidence="14" id="KW-1185">Reference proteome</keyword>
<name>A0A448Z278_9STRA</name>
<dbReference type="GO" id="GO:0004190">
    <property type="term" value="F:aspartic-type endopeptidase activity"/>
    <property type="evidence" value="ECO:0007669"/>
    <property type="project" value="UniProtKB-KW"/>
</dbReference>
<evidence type="ECO:0000259" key="12">
    <source>
        <dbReference type="PROSITE" id="PS51767"/>
    </source>
</evidence>
<feature type="domain" description="Peptidase A1" evidence="12">
    <location>
        <begin position="122"/>
        <end position="538"/>
    </location>
</feature>
<sequence>MATKTKTRTRTNAKPNAAPKTAMATPLLSAVLLAVLGRHASAAAGGGSPPYPGRVLSGGPGGSVTFPLVPHHVQAARRGLSGEEPPAGERRRRRRVAEDANAKGVTKDPEQMGVLYMGYGTHYADLWVGTPPQRQTVIVDTGSAQTAFPCGGCKDCGFPQHHLSAYFEEALSSTFEKAVCDDCTRKATCNTQKDRCEIEQYYTEGSAWEAYEANDTVYAGGFHGKALLEEQGGTSDDLDPSHAAALGFPLRFGCQTMVTGLFKTQLADGIMGMCDGKNAFWHQMYRAGKIHSKQFSLCFSRPPHSSREGTLAGAMTLGGTDERLHHHPMVYTTTRGTPSMLPRRKKSGYFDVHVRKMYLRAGSGGESAATADPSAIVLELSGAELINELGGVIVDSGTTDSYFSSAIQMSLRENYKTLTGGASSFHHDKVSLTGEELAALPTLLIQMAGDEALNRAVAEEHGGPAGVPGLAGDLDPEHPLDVIVAVPPSHYMEHLSTGRYQNRIYATEKYPDGSVLGANTMMGHDILFDPTQNRIGWAESSCDYHELATKHGFPDVLGDELQTAETKEAIATEEEEEEDQVEAKEAFDVDHVEAEIQEEEAVAVAAGAEHQQHEQHNNDDEQGNDGPAGDTPEEPTAPSLRPADASKSSTAYIAEGPEGPQTALLALGLLLAVCAVCGCLYRRCCPRGPPARAAYHRAPEIELNGRSSYKDGFGDEDLEEEDDDVADEYGDKYE</sequence>
<keyword evidence="4 11" id="KW-0732">Signal</keyword>
<evidence type="ECO:0000256" key="3">
    <source>
        <dbReference type="ARBA" id="ARBA00022692"/>
    </source>
</evidence>
<dbReference type="InterPro" id="IPR021109">
    <property type="entry name" value="Peptidase_aspartic_dom_sf"/>
</dbReference>
<evidence type="ECO:0000313" key="14">
    <source>
        <dbReference type="Proteomes" id="UP000291116"/>
    </source>
</evidence>
<feature type="compositionally biased region" description="Basic and acidic residues" evidence="10">
    <location>
        <begin position="610"/>
        <end position="619"/>
    </location>
</feature>
<evidence type="ECO:0000256" key="2">
    <source>
        <dbReference type="ARBA" id="ARBA00022670"/>
    </source>
</evidence>
<evidence type="ECO:0000256" key="5">
    <source>
        <dbReference type="ARBA" id="ARBA00022801"/>
    </source>
</evidence>
<dbReference type="SUPFAM" id="SSF50630">
    <property type="entry name" value="Acid proteases"/>
    <property type="match status" value="1"/>
</dbReference>
<dbReference type="GO" id="GO:0012505">
    <property type="term" value="C:endomembrane system"/>
    <property type="evidence" value="ECO:0007669"/>
    <property type="project" value="UniProtKB-SubCell"/>
</dbReference>
<dbReference type="PANTHER" id="PTHR13683:SF375">
    <property type="entry name" value="PEPTIDASE A1 DOMAIN-CONTAINING PROTEIN"/>
    <property type="match status" value="1"/>
</dbReference>
<dbReference type="PROSITE" id="PS00141">
    <property type="entry name" value="ASP_PROTEASE"/>
    <property type="match status" value="1"/>
</dbReference>
<dbReference type="OrthoDB" id="2747330at2759"/>
<evidence type="ECO:0000256" key="8">
    <source>
        <dbReference type="ARBA" id="ARBA00046288"/>
    </source>
</evidence>
<comment type="similarity">
    <text evidence="1 9">Belongs to the peptidase A1 family.</text>
</comment>
<gene>
    <name evidence="13" type="ORF">PSNMU_V1.4_AUG-EV-PASAV3_0029020</name>
</gene>
<keyword evidence="2 9" id="KW-0645">Protease</keyword>
<dbReference type="Proteomes" id="UP000291116">
    <property type="component" value="Unassembled WGS sequence"/>
</dbReference>
<keyword evidence="3" id="KW-0812">Transmembrane</keyword>
<dbReference type="AlphaFoldDB" id="A0A448Z278"/>
<dbReference type="GO" id="GO:0006508">
    <property type="term" value="P:proteolysis"/>
    <property type="evidence" value="ECO:0007669"/>
    <property type="project" value="UniProtKB-KW"/>
</dbReference>
<feature type="signal peptide" evidence="11">
    <location>
        <begin position="1"/>
        <end position="42"/>
    </location>
</feature>
<evidence type="ECO:0000256" key="10">
    <source>
        <dbReference type="SAM" id="MobiDB-lite"/>
    </source>
</evidence>
<proteinExistence type="inferred from homology"/>
<feature type="region of interest" description="Disordered" evidence="10">
    <location>
        <begin position="1"/>
        <end position="21"/>
    </location>
</feature>
<evidence type="ECO:0000256" key="4">
    <source>
        <dbReference type="ARBA" id="ARBA00022729"/>
    </source>
</evidence>
<dbReference type="EMBL" id="CAACVS010000080">
    <property type="protein sequence ID" value="VEU36151.1"/>
    <property type="molecule type" value="Genomic_DNA"/>
</dbReference>
<feature type="compositionally biased region" description="Basic and acidic residues" evidence="10">
    <location>
        <begin position="96"/>
        <end position="105"/>
    </location>
</feature>
<evidence type="ECO:0000256" key="11">
    <source>
        <dbReference type="SAM" id="SignalP"/>
    </source>
</evidence>
<protein>
    <recommendedName>
        <fullName evidence="12">Peptidase A1 domain-containing protein</fullName>
    </recommendedName>
</protein>
<dbReference type="PANTHER" id="PTHR13683">
    <property type="entry name" value="ASPARTYL PROTEASES"/>
    <property type="match status" value="1"/>
</dbReference>
<dbReference type="FunFam" id="2.40.70.10:FF:000225">
    <property type="entry name" value="Predicted protein"/>
    <property type="match status" value="1"/>
</dbReference>
<feature type="region of interest" description="Disordered" evidence="10">
    <location>
        <begin position="606"/>
        <end position="649"/>
    </location>
</feature>
<dbReference type="Pfam" id="PF14543">
    <property type="entry name" value="TAXi_N"/>
    <property type="match status" value="1"/>
</dbReference>
<dbReference type="Gene3D" id="2.40.70.10">
    <property type="entry name" value="Acid Proteases"/>
    <property type="match status" value="2"/>
</dbReference>
<comment type="subcellular location">
    <subcellularLocation>
        <location evidence="8">Endomembrane system</location>
        <topology evidence="8">Single-pass type I membrane protein</topology>
    </subcellularLocation>
</comment>
<feature type="region of interest" description="Disordered" evidence="10">
    <location>
        <begin position="42"/>
        <end position="105"/>
    </location>
</feature>
<dbReference type="PROSITE" id="PS51767">
    <property type="entry name" value="PEPTIDASE_A1"/>
    <property type="match status" value="1"/>
</dbReference>
<dbReference type="InterPro" id="IPR001461">
    <property type="entry name" value="Aspartic_peptidase_A1"/>
</dbReference>
<keyword evidence="9" id="KW-0064">Aspartyl protease</keyword>
<keyword evidence="7" id="KW-0472">Membrane</keyword>
<dbReference type="PRINTS" id="PR00792">
    <property type="entry name" value="PEPSIN"/>
</dbReference>
<dbReference type="InterPro" id="IPR001969">
    <property type="entry name" value="Aspartic_peptidase_AS"/>
</dbReference>
<keyword evidence="6" id="KW-1133">Transmembrane helix</keyword>
<accession>A0A448Z278</accession>
<organism evidence="13 14">
    <name type="scientific">Pseudo-nitzschia multistriata</name>
    <dbReference type="NCBI Taxonomy" id="183589"/>
    <lineage>
        <taxon>Eukaryota</taxon>
        <taxon>Sar</taxon>
        <taxon>Stramenopiles</taxon>
        <taxon>Ochrophyta</taxon>
        <taxon>Bacillariophyta</taxon>
        <taxon>Bacillariophyceae</taxon>
        <taxon>Bacillariophycidae</taxon>
        <taxon>Bacillariales</taxon>
        <taxon>Bacillariaceae</taxon>
        <taxon>Pseudo-nitzschia</taxon>
    </lineage>
</organism>
<evidence type="ECO:0000313" key="13">
    <source>
        <dbReference type="EMBL" id="VEU36151.1"/>
    </source>
</evidence>
<evidence type="ECO:0000256" key="1">
    <source>
        <dbReference type="ARBA" id="ARBA00007447"/>
    </source>
</evidence>
<feature type="compositionally biased region" description="Acidic residues" evidence="10">
    <location>
        <begin position="714"/>
        <end position="728"/>
    </location>
</feature>
<dbReference type="InterPro" id="IPR032861">
    <property type="entry name" value="TAXi_N"/>
</dbReference>
<evidence type="ECO:0000256" key="7">
    <source>
        <dbReference type="ARBA" id="ARBA00023136"/>
    </source>
</evidence>
<feature type="compositionally biased region" description="Basic residues" evidence="10">
    <location>
        <begin position="1"/>
        <end position="11"/>
    </location>
</feature>
<feature type="chain" id="PRO_5019282093" description="Peptidase A1 domain-containing protein" evidence="11">
    <location>
        <begin position="43"/>
        <end position="734"/>
    </location>
</feature>
<keyword evidence="5 9" id="KW-0378">Hydrolase</keyword>
<dbReference type="InterPro" id="IPR033121">
    <property type="entry name" value="PEPTIDASE_A1"/>
</dbReference>